<dbReference type="AlphaFoldDB" id="D5RU72"/>
<dbReference type="SUPFAM" id="SSF53807">
    <property type="entry name" value="Helical backbone' metal receptor"/>
    <property type="match status" value="1"/>
</dbReference>
<evidence type="ECO:0000313" key="3">
    <source>
        <dbReference type="Proteomes" id="UP000005324"/>
    </source>
</evidence>
<evidence type="ECO:0000313" key="2">
    <source>
        <dbReference type="EMBL" id="EFH09147.1"/>
    </source>
</evidence>
<dbReference type="Pfam" id="PF01497">
    <property type="entry name" value="Peripla_BP_2"/>
    <property type="match status" value="1"/>
</dbReference>
<dbReference type="Gene3D" id="3.40.50.1980">
    <property type="entry name" value="Nitrogenase molybdenum iron protein domain"/>
    <property type="match status" value="2"/>
</dbReference>
<dbReference type="HOGENOM" id="CLU_038034_6_0_5"/>
<reference evidence="2 3" key="1">
    <citation type="submission" date="2010-04" db="EMBL/GenBank/DDBJ databases">
        <authorList>
            <person name="Qin X."/>
            <person name="Bachman B."/>
            <person name="Battles P."/>
            <person name="Bell A."/>
            <person name="Bess C."/>
            <person name="Bickham C."/>
            <person name="Chaboub L."/>
            <person name="Chen D."/>
            <person name="Coyle M."/>
            <person name="Deiros D.R."/>
            <person name="Dinh H."/>
            <person name="Forbes L."/>
            <person name="Fowler G."/>
            <person name="Francisco L."/>
            <person name="Fu Q."/>
            <person name="Gubbala S."/>
            <person name="Hale W."/>
            <person name="Han Y."/>
            <person name="Hemphill L."/>
            <person name="Highlander S.K."/>
            <person name="Hirani K."/>
            <person name="Hogues M."/>
            <person name="Jackson L."/>
            <person name="Jakkamsetti A."/>
            <person name="Javaid M."/>
            <person name="Jiang H."/>
            <person name="Korchina V."/>
            <person name="Kovar C."/>
            <person name="Lara F."/>
            <person name="Lee S."/>
            <person name="Mata R."/>
            <person name="Mathew T."/>
            <person name="Moen C."/>
            <person name="Morales K."/>
            <person name="Munidasa M."/>
            <person name="Nazareth L."/>
            <person name="Ngo R."/>
            <person name="Nguyen L."/>
            <person name="Okwuonu G."/>
            <person name="Ongeri F."/>
            <person name="Patil S."/>
            <person name="Petrosino J."/>
            <person name="Pham C."/>
            <person name="Pham P."/>
            <person name="Pu L.-L."/>
            <person name="Puazo M."/>
            <person name="Raj R."/>
            <person name="Reid J."/>
            <person name="Rouhana J."/>
            <person name="Saada N."/>
            <person name="Shang Y."/>
            <person name="Simmons D."/>
            <person name="Thornton R."/>
            <person name="Warren J."/>
            <person name="Weissenberger G."/>
            <person name="Zhang J."/>
            <person name="Zhang L."/>
            <person name="Zhou C."/>
            <person name="Zhu D."/>
            <person name="Muzny D."/>
            <person name="Worley K."/>
            <person name="Gibbs R."/>
        </authorList>
    </citation>
    <scope>NUCLEOTIDE SEQUENCE [LARGE SCALE GENOMIC DNA]</scope>
    <source>
        <strain evidence="2 3">ATCC 49957</strain>
    </source>
</reference>
<keyword evidence="3" id="KW-1185">Reference proteome</keyword>
<gene>
    <name evidence="2" type="primary">hmuT</name>
    <name evidence="2" type="ORF">HMPREF0731_4634</name>
</gene>
<dbReference type="EMBL" id="ADVL01000942">
    <property type="protein sequence ID" value="EFH09147.1"/>
    <property type="molecule type" value="Genomic_DNA"/>
</dbReference>
<proteinExistence type="predicted"/>
<sequence>PAPPRRVVAIGPAMTETVCALGQQGTLVAVDSSSLFPPAITALPKVGYLRALPTEGIIGLHPDLLLLSDQAGPAQAVEVLRASGLPVVTVADGAGLAATTAKIRAAAAALERDGAPLAAAVAADWALLDAPLSALPRKPRVMFVLSAGQGAPLVSGEATHAASLIEAAGGVNAVRGFRGYRPLSAEMGASLAPDILLMMPHALGEAGGRAAVLGHPALA</sequence>
<name>D5RU72_9PROT</name>
<dbReference type="InterPro" id="IPR002491">
    <property type="entry name" value="ABC_transptr_periplasmic_BD"/>
</dbReference>
<organism evidence="2 3">
    <name type="scientific">Pseudoroseomonas cervicalis ATCC 49957</name>
    <dbReference type="NCBI Taxonomy" id="525371"/>
    <lineage>
        <taxon>Bacteria</taxon>
        <taxon>Pseudomonadati</taxon>
        <taxon>Pseudomonadota</taxon>
        <taxon>Alphaproteobacteria</taxon>
        <taxon>Acetobacterales</taxon>
        <taxon>Roseomonadaceae</taxon>
        <taxon>Roseomonas</taxon>
    </lineage>
</organism>
<dbReference type="PANTHER" id="PTHR30535">
    <property type="entry name" value="VITAMIN B12-BINDING PROTEIN"/>
    <property type="match status" value="1"/>
</dbReference>
<accession>D5RU72</accession>
<dbReference type="OrthoDB" id="9797736at2"/>
<dbReference type="Proteomes" id="UP000005324">
    <property type="component" value="Unassembled WGS sequence"/>
</dbReference>
<comment type="caution">
    <text evidence="2">The sequence shown here is derived from an EMBL/GenBank/DDBJ whole genome shotgun (WGS) entry which is preliminary data.</text>
</comment>
<dbReference type="RefSeq" id="WP_007006591.1">
    <property type="nucleotide sequence ID" value="NZ_GG771196.1"/>
</dbReference>
<dbReference type="PANTHER" id="PTHR30535:SF4">
    <property type="entry name" value="HEMIN-BINDING PERIPLASMIC PROTEIN HMUT"/>
    <property type="match status" value="1"/>
</dbReference>
<dbReference type="InterPro" id="IPR050902">
    <property type="entry name" value="ABC_Transporter_SBP"/>
</dbReference>
<dbReference type="PROSITE" id="PS50983">
    <property type="entry name" value="FE_B12_PBP"/>
    <property type="match status" value="1"/>
</dbReference>
<evidence type="ECO:0000259" key="1">
    <source>
        <dbReference type="PROSITE" id="PS50983"/>
    </source>
</evidence>
<feature type="non-terminal residue" evidence="2">
    <location>
        <position position="1"/>
    </location>
</feature>
<feature type="domain" description="Fe/B12 periplasmic-binding" evidence="1">
    <location>
        <begin position="6"/>
        <end position="219"/>
    </location>
</feature>
<feature type="non-terminal residue" evidence="2">
    <location>
        <position position="219"/>
    </location>
</feature>
<protein>
    <submittedName>
        <fullName evidence="2">Periplasmic binding protein</fullName>
    </submittedName>
</protein>